<feature type="domain" description="PD-(D/E)XK endonuclease-like" evidence="1">
    <location>
        <begin position="3"/>
        <end position="250"/>
    </location>
</feature>
<dbReference type="Proteomes" id="UP000177152">
    <property type="component" value="Unassembled WGS sequence"/>
</dbReference>
<dbReference type="InterPro" id="IPR011335">
    <property type="entry name" value="Restrct_endonuc-II-like"/>
</dbReference>
<comment type="caution">
    <text evidence="2">The sequence shown here is derived from an EMBL/GenBank/DDBJ whole genome shotgun (WGS) entry which is preliminary data.</text>
</comment>
<dbReference type="InterPro" id="IPR011604">
    <property type="entry name" value="PDDEXK-like_dom_sf"/>
</dbReference>
<evidence type="ECO:0000313" key="2">
    <source>
        <dbReference type="EMBL" id="OGZ93629.1"/>
    </source>
</evidence>
<protein>
    <recommendedName>
        <fullName evidence="1">PD-(D/E)XK endonuclease-like domain-containing protein</fullName>
    </recommendedName>
</protein>
<evidence type="ECO:0000313" key="3">
    <source>
        <dbReference type="Proteomes" id="UP000177152"/>
    </source>
</evidence>
<dbReference type="SUPFAM" id="SSF52980">
    <property type="entry name" value="Restriction endonuclease-like"/>
    <property type="match status" value="1"/>
</dbReference>
<accession>A0A1G2K2G9</accession>
<organism evidence="2 3">
    <name type="scientific">Candidatus Sungbacteria bacterium RIFCSPHIGHO2_01_FULL_47_32</name>
    <dbReference type="NCBI Taxonomy" id="1802264"/>
    <lineage>
        <taxon>Bacteria</taxon>
        <taxon>Candidatus Sungiibacteriota</taxon>
    </lineage>
</organism>
<dbReference type="EMBL" id="MHQC01000056">
    <property type="protein sequence ID" value="OGZ93629.1"/>
    <property type="molecule type" value="Genomic_DNA"/>
</dbReference>
<proteinExistence type="predicted"/>
<name>A0A1G2K2G9_9BACT</name>
<dbReference type="Pfam" id="PF12705">
    <property type="entry name" value="PDDEXK_1"/>
    <property type="match status" value="1"/>
</dbReference>
<dbReference type="InterPro" id="IPR038726">
    <property type="entry name" value="PDDEXK_AddAB-type"/>
</dbReference>
<dbReference type="AlphaFoldDB" id="A0A1G2K2G9"/>
<dbReference type="Gene3D" id="3.90.320.10">
    <property type="match status" value="1"/>
</dbReference>
<evidence type="ECO:0000259" key="1">
    <source>
        <dbReference type="Pfam" id="PF12705"/>
    </source>
</evidence>
<reference evidence="2 3" key="1">
    <citation type="journal article" date="2016" name="Nat. Commun.">
        <title>Thousands of microbial genomes shed light on interconnected biogeochemical processes in an aquifer system.</title>
        <authorList>
            <person name="Anantharaman K."/>
            <person name="Brown C.T."/>
            <person name="Hug L.A."/>
            <person name="Sharon I."/>
            <person name="Castelle C.J."/>
            <person name="Probst A.J."/>
            <person name="Thomas B.C."/>
            <person name="Singh A."/>
            <person name="Wilkins M.J."/>
            <person name="Karaoz U."/>
            <person name="Brodie E.L."/>
            <person name="Williams K.H."/>
            <person name="Hubbard S.S."/>
            <person name="Banfield J.F."/>
        </authorList>
    </citation>
    <scope>NUCLEOTIDE SEQUENCE [LARGE SCALE GENOMIC DNA]</scope>
</reference>
<sequence length="399" mass="46261">MRTSYSALQTYTQCPQKYKFQEIDRIPAKKSKEAVFGTYVHSALNFMFKQTPLFPTVEETCGHFRINFPASPNDVFETEAIRKAYFDEGVRILKSFYKKNPPWNFSVLGLETRFEVILEDEKNSATHILAGKIDRIDKLSDGTYEIIDYKTAKRLPSQEAVDSDLQLSLYALGVQKKWPHMSSENLKVSLYFLKHQEKLSSLRTPDSGQRVLRNALETISEISTRTAGNKQFEPMPSALCDYCPYKPLCPAWKHLYRKRATNPTDSAPLPIDDITKEYLALKKEDQKNGKRMDELQAKIKEYMEREGVTRVFGDEGYISRSVQTRHSYRFDKIREILEPIGKWKDILDADEKKLRSLMKELPEETRQKLILYGIETREFIALKVSLKKIKSPEEVSPAQ</sequence>
<gene>
    <name evidence="2" type="ORF">A2633_04720</name>
</gene>